<dbReference type="Proteomes" id="UP000663889">
    <property type="component" value="Unassembled WGS sequence"/>
</dbReference>
<dbReference type="AlphaFoldDB" id="A0A813MSV5"/>
<evidence type="ECO:0000313" key="10">
    <source>
        <dbReference type="EMBL" id="CAF3757232.1"/>
    </source>
</evidence>
<dbReference type="InterPro" id="IPR012875">
    <property type="entry name" value="SDHF4"/>
</dbReference>
<evidence type="ECO:0000313" key="5">
    <source>
        <dbReference type="EMBL" id="CAF1213440.1"/>
    </source>
</evidence>
<dbReference type="Pfam" id="PF07896">
    <property type="entry name" value="DUF1674"/>
    <property type="match status" value="1"/>
</dbReference>
<comment type="caution">
    <text evidence="4">The sequence shown here is derived from an EMBL/GenBank/DDBJ whole genome shotgun (WGS) entry which is preliminary data.</text>
</comment>
<organism evidence="4 12">
    <name type="scientific">Rotaria sordida</name>
    <dbReference type="NCBI Taxonomy" id="392033"/>
    <lineage>
        <taxon>Eukaryota</taxon>
        <taxon>Metazoa</taxon>
        <taxon>Spiralia</taxon>
        <taxon>Gnathifera</taxon>
        <taxon>Rotifera</taxon>
        <taxon>Eurotatoria</taxon>
        <taxon>Bdelloidea</taxon>
        <taxon>Philodinida</taxon>
        <taxon>Philodinidae</taxon>
        <taxon>Rotaria</taxon>
    </lineage>
</organism>
<dbReference type="EMBL" id="CAJOBD010001077">
    <property type="protein sequence ID" value="CAF3757232.1"/>
    <property type="molecule type" value="Genomic_DNA"/>
</dbReference>
<evidence type="ECO:0000256" key="3">
    <source>
        <dbReference type="SAM" id="MobiDB-lite"/>
    </source>
</evidence>
<dbReference type="Proteomes" id="UP000663882">
    <property type="component" value="Unassembled WGS sequence"/>
</dbReference>
<dbReference type="PANTHER" id="PTHR28524:SF3">
    <property type="entry name" value="SUCCINATE DEHYDROGENASE ASSEMBLY FACTOR 4, MITOCHONDRIAL"/>
    <property type="match status" value="1"/>
</dbReference>
<evidence type="ECO:0000256" key="2">
    <source>
        <dbReference type="ARBA" id="ARBA00022170"/>
    </source>
</evidence>
<feature type="region of interest" description="Disordered" evidence="3">
    <location>
        <begin position="30"/>
        <end position="92"/>
    </location>
</feature>
<dbReference type="EMBL" id="CAJNOT010003254">
    <property type="protein sequence ID" value="CAF1373471.1"/>
    <property type="molecule type" value="Genomic_DNA"/>
</dbReference>
<evidence type="ECO:0000313" key="6">
    <source>
        <dbReference type="EMBL" id="CAF1279606.1"/>
    </source>
</evidence>
<dbReference type="Proteomes" id="UP000663864">
    <property type="component" value="Unassembled WGS sequence"/>
</dbReference>
<dbReference type="EMBL" id="CAJNOU010003834">
    <property type="protein sequence ID" value="CAF1412572.1"/>
    <property type="molecule type" value="Genomic_DNA"/>
</dbReference>
<evidence type="ECO:0000313" key="11">
    <source>
        <dbReference type="EMBL" id="CAF3825955.1"/>
    </source>
</evidence>
<dbReference type="Proteomes" id="UP000663854">
    <property type="component" value="Unassembled WGS sequence"/>
</dbReference>
<evidence type="ECO:0000313" key="12">
    <source>
        <dbReference type="Proteomes" id="UP000663854"/>
    </source>
</evidence>
<evidence type="ECO:0000313" key="9">
    <source>
        <dbReference type="EMBL" id="CAF3621103.1"/>
    </source>
</evidence>
<sequence>MFNRLYSISSYSGYIQRSFTICQTLRLHSTKTSTNKDSKKSSIKSKTPMGKLDEYTHPDAEKEPLKPWANNTNPVTGEVNGPRGPEPTRYGDWERKGKCVDF</sequence>
<evidence type="ECO:0000313" key="7">
    <source>
        <dbReference type="EMBL" id="CAF1373471.1"/>
    </source>
</evidence>
<proteinExistence type="inferred from homology"/>
<dbReference type="EMBL" id="CAJNOL010000832">
    <property type="protein sequence ID" value="CAF1213440.1"/>
    <property type="molecule type" value="Genomic_DNA"/>
</dbReference>
<evidence type="ECO:0000313" key="13">
    <source>
        <dbReference type="Proteomes" id="UP000663870"/>
    </source>
</evidence>
<gene>
    <name evidence="11" type="ORF">FNK824_LOCUS16452</name>
    <name evidence="10" type="ORF">JBS370_LOCUS12911</name>
    <name evidence="5" type="ORF">JXQ802_LOCUS25062</name>
    <name evidence="9" type="ORF">OTI717_LOCUS7810</name>
    <name evidence="4" type="ORF">PYM288_LOCUS494</name>
    <name evidence="6" type="ORF">RFH988_LOCUS28627</name>
    <name evidence="8" type="ORF">SEV965_LOCUS31926</name>
    <name evidence="7" type="ORF">ZHD862_LOCUS31724</name>
</gene>
<dbReference type="Proteomes" id="UP000663870">
    <property type="component" value="Unassembled WGS sequence"/>
</dbReference>
<dbReference type="OrthoDB" id="201362at2759"/>
<comment type="similarity">
    <text evidence="1">Belongs to the SDHAF4 family.</text>
</comment>
<evidence type="ECO:0000256" key="1">
    <source>
        <dbReference type="ARBA" id="ARBA00005701"/>
    </source>
</evidence>
<dbReference type="PANTHER" id="PTHR28524">
    <property type="entry name" value="SUCCINATE DEHYDROGENASE ASSEMBLY FACTOR 4, MITOCHONDRIAL"/>
    <property type="match status" value="1"/>
</dbReference>
<dbReference type="Proteomes" id="UP000663874">
    <property type="component" value="Unassembled WGS sequence"/>
</dbReference>
<dbReference type="Proteomes" id="UP000663823">
    <property type="component" value="Unassembled WGS sequence"/>
</dbReference>
<reference evidence="4" key="1">
    <citation type="submission" date="2021-02" db="EMBL/GenBank/DDBJ databases">
        <authorList>
            <person name="Nowell W R."/>
        </authorList>
    </citation>
    <scope>NUCLEOTIDE SEQUENCE</scope>
</reference>
<dbReference type="GO" id="GO:0034553">
    <property type="term" value="P:mitochondrial respiratory chain complex II assembly"/>
    <property type="evidence" value="ECO:0007669"/>
    <property type="project" value="TreeGrafter"/>
</dbReference>
<evidence type="ECO:0000313" key="4">
    <source>
        <dbReference type="EMBL" id="CAF0725020.1"/>
    </source>
</evidence>
<dbReference type="Proteomes" id="UP000663836">
    <property type="component" value="Unassembled WGS sequence"/>
</dbReference>
<name>A0A813MSV5_9BILA</name>
<keyword evidence="13" id="KW-1185">Reference proteome</keyword>
<evidence type="ECO:0000313" key="8">
    <source>
        <dbReference type="EMBL" id="CAF1412572.1"/>
    </source>
</evidence>
<feature type="compositionally biased region" description="Basic and acidic residues" evidence="3">
    <location>
        <begin position="51"/>
        <end position="65"/>
    </location>
</feature>
<dbReference type="GO" id="GO:0005739">
    <property type="term" value="C:mitochondrion"/>
    <property type="evidence" value="ECO:0007669"/>
    <property type="project" value="TreeGrafter"/>
</dbReference>
<protein>
    <recommendedName>
        <fullName evidence="2">Succinate dehydrogenase assembly factor 4, mitochondrial</fullName>
    </recommendedName>
</protein>
<accession>A0A813MSV5</accession>
<dbReference type="EMBL" id="CAJOBE010002494">
    <property type="protein sequence ID" value="CAF3825955.1"/>
    <property type="molecule type" value="Genomic_DNA"/>
</dbReference>
<dbReference type="EMBL" id="CAJNOH010000002">
    <property type="protein sequence ID" value="CAF0725020.1"/>
    <property type="molecule type" value="Genomic_DNA"/>
</dbReference>
<dbReference type="EMBL" id="CAJOAX010000599">
    <property type="protein sequence ID" value="CAF3621103.1"/>
    <property type="molecule type" value="Genomic_DNA"/>
</dbReference>
<dbReference type="EMBL" id="CAJNOO010002567">
    <property type="protein sequence ID" value="CAF1279606.1"/>
    <property type="molecule type" value="Genomic_DNA"/>
</dbReference>